<dbReference type="AlphaFoldDB" id="A0A367ZUI1"/>
<evidence type="ECO:0000256" key="2">
    <source>
        <dbReference type="ARBA" id="ARBA00008520"/>
    </source>
</evidence>
<comment type="similarity">
    <text evidence="2">Belongs to the bacterial solute-binding protein 1 family.</text>
</comment>
<sequence length="443" mass="49895">MKQRGRSETVFLMVVLAIWLAVIVAIRHDDARKQAQALAGVDIGNRTQIIFWHAMGGPLGDVMNDLINRFNQSQDRYLVKGVGMGSYDTLDKKILASIVARSAPDLSQNYETLTKKLLKARKIVCLDDLLASESEDIKADIVPVLLRNNTYGGRLWSFPFNKSVPVLYYNKDLFRQAGLDPERPPRTLEELASYARHLTNHFRNEKGEPTVIGFGTGKGNVWMFLCRVLQFGGRLVDEVEKKAFFADPPARQALSFILDMVKEGIAIEGQGFDHQNDFKAQRVAMIENSIVSKVFMEGGIKFDFGVAPLPAGATHAVILSGTNINIFDNGDPEKIRGAWEFVKWFTSTEIGAEWSVRTTYLPVRMSSLQSRYFLEAQKRDPNLAPPYVQLEYASFEPRLNVWFEIRDLMADFLEEASIEKGPPEKYLVPMNAAVERILAHASD</sequence>
<evidence type="ECO:0000256" key="4">
    <source>
        <dbReference type="ARBA" id="ARBA00022729"/>
    </source>
</evidence>
<gene>
    <name evidence="5" type="ORF">OZSIB_0840</name>
</gene>
<comment type="subcellular location">
    <subcellularLocation>
        <location evidence="1">Cell envelope</location>
    </subcellularLocation>
</comment>
<dbReference type="EMBL" id="QOQW01000001">
    <property type="protein sequence ID" value="RCK81706.1"/>
    <property type="molecule type" value="Genomic_DNA"/>
</dbReference>
<proteinExistence type="inferred from homology"/>
<dbReference type="InterPro" id="IPR050490">
    <property type="entry name" value="Bact_solute-bd_prot1"/>
</dbReference>
<evidence type="ECO:0000313" key="5">
    <source>
        <dbReference type="EMBL" id="RCK81706.1"/>
    </source>
</evidence>
<evidence type="ECO:0000256" key="3">
    <source>
        <dbReference type="ARBA" id="ARBA00022448"/>
    </source>
</evidence>
<reference evidence="5 6" key="1">
    <citation type="submission" date="2018-05" db="EMBL/GenBank/DDBJ databases">
        <title>A metagenomic window into the 2 km-deep terrestrial subsurface aquifer revealed taxonomically and functionally diverse microbial community comprising novel uncultured bacterial lineages.</title>
        <authorList>
            <person name="Kadnikov V.V."/>
            <person name="Mardanov A.V."/>
            <person name="Beletsky A.V."/>
            <person name="Banks D."/>
            <person name="Pimenov N.V."/>
            <person name="Frank Y.A."/>
            <person name="Karnachuk O.V."/>
            <person name="Ravin N.V."/>
        </authorList>
    </citation>
    <scope>NUCLEOTIDE SEQUENCE [LARGE SCALE GENOMIC DNA]</scope>
    <source>
        <strain evidence="5">BY5</strain>
    </source>
</reference>
<evidence type="ECO:0000256" key="1">
    <source>
        <dbReference type="ARBA" id="ARBA00004196"/>
    </source>
</evidence>
<dbReference type="PANTHER" id="PTHR43649">
    <property type="entry name" value="ARABINOSE-BINDING PROTEIN-RELATED"/>
    <property type="match status" value="1"/>
</dbReference>
<dbReference type="CDD" id="cd14748">
    <property type="entry name" value="PBP2_UgpB"/>
    <property type="match status" value="1"/>
</dbReference>
<keyword evidence="4" id="KW-0732">Signal</keyword>
<dbReference type="Proteomes" id="UP000252355">
    <property type="component" value="Unassembled WGS sequence"/>
</dbReference>
<dbReference type="Pfam" id="PF13416">
    <property type="entry name" value="SBP_bac_8"/>
    <property type="match status" value="1"/>
</dbReference>
<organism evidence="5 6">
    <name type="scientific">Candidatus Ozemobacter sibiricus</name>
    <dbReference type="NCBI Taxonomy" id="2268124"/>
    <lineage>
        <taxon>Bacteria</taxon>
        <taxon>Candidatus Ozemobacteria</taxon>
        <taxon>Candidatus Ozemobacterales</taxon>
        <taxon>Candidatus Ozemobacteraceae</taxon>
        <taxon>Candidatus Ozemobacter</taxon>
    </lineage>
</organism>
<dbReference type="InterPro" id="IPR006059">
    <property type="entry name" value="SBP"/>
</dbReference>
<dbReference type="SUPFAM" id="SSF53850">
    <property type="entry name" value="Periplasmic binding protein-like II"/>
    <property type="match status" value="1"/>
</dbReference>
<accession>A0A367ZUI1</accession>
<dbReference type="PANTHER" id="PTHR43649:SF31">
    <property type="entry name" value="SN-GLYCEROL-3-PHOSPHATE-BINDING PERIPLASMIC PROTEIN UGPB"/>
    <property type="match status" value="1"/>
</dbReference>
<comment type="caution">
    <text evidence="5">The sequence shown here is derived from an EMBL/GenBank/DDBJ whole genome shotgun (WGS) entry which is preliminary data.</text>
</comment>
<name>A0A367ZUI1_9BACT</name>
<dbReference type="Gene3D" id="3.40.190.10">
    <property type="entry name" value="Periplasmic binding protein-like II"/>
    <property type="match status" value="2"/>
</dbReference>
<dbReference type="GO" id="GO:0030313">
    <property type="term" value="C:cell envelope"/>
    <property type="evidence" value="ECO:0007669"/>
    <property type="project" value="UniProtKB-SubCell"/>
</dbReference>
<keyword evidence="3" id="KW-0813">Transport</keyword>
<protein>
    <submittedName>
        <fullName evidence="5">Carbohydrate ABC transporter, substrate-binding protein</fullName>
    </submittedName>
</protein>
<evidence type="ECO:0000313" key="6">
    <source>
        <dbReference type="Proteomes" id="UP000252355"/>
    </source>
</evidence>